<dbReference type="InterPro" id="IPR002173">
    <property type="entry name" value="Carboh/pur_kinase_PfkB_CS"/>
</dbReference>
<dbReference type="PANTHER" id="PTHR43320">
    <property type="entry name" value="SUGAR KINASE"/>
    <property type="match status" value="1"/>
</dbReference>
<sequence length="329" mass="34191">MTALYDVAAIGNAIVDVIAQCDDAFLDAQGLVKGSMALIDTTRAASLYDAMAAGIEASGGSAANTLAGVASFGGKAAFIGKVADDQLGRVFTHDMRAIGGVFTTPPLAEGPATAQCLINVTPDAQRTMSTYLGACVELTAADVDQAIIEGAQYAYLEGYLFDPLEARRAFAKAAALSHGAGRKIAITLSDSFVVDRHREALLGFVETQCDVVFANASEICALFQTDDFDAAVKELAKRVEIAAVTRSEKGSVVASGEHFHEISAFPVEKVVDTTGAGDQYAAGFLYGLSQGRSLADCGKLGSLAAAEVIAHYGPRPQVKLRDLAAQNGL</sequence>
<dbReference type="PROSITE" id="PS00584">
    <property type="entry name" value="PFKB_KINASES_2"/>
    <property type="match status" value="1"/>
</dbReference>
<name>A0A2N5CY54_9CAUL</name>
<dbReference type="GO" id="GO:0016301">
    <property type="term" value="F:kinase activity"/>
    <property type="evidence" value="ECO:0007669"/>
    <property type="project" value="UniProtKB-KW"/>
</dbReference>
<evidence type="ECO:0000256" key="1">
    <source>
        <dbReference type="ARBA" id="ARBA00010688"/>
    </source>
</evidence>
<evidence type="ECO:0000256" key="3">
    <source>
        <dbReference type="ARBA" id="ARBA00022777"/>
    </source>
</evidence>
<evidence type="ECO:0000256" key="2">
    <source>
        <dbReference type="ARBA" id="ARBA00022679"/>
    </source>
</evidence>
<keyword evidence="2" id="KW-0808">Transferase</keyword>
<keyword evidence="6" id="KW-1185">Reference proteome</keyword>
<dbReference type="InterPro" id="IPR011611">
    <property type="entry name" value="PfkB_dom"/>
</dbReference>
<dbReference type="Gene3D" id="3.40.1190.20">
    <property type="match status" value="1"/>
</dbReference>
<dbReference type="EMBL" id="PJRS01000049">
    <property type="protein sequence ID" value="PLR18738.1"/>
    <property type="molecule type" value="Genomic_DNA"/>
</dbReference>
<dbReference type="OrthoDB" id="9813569at2"/>
<protein>
    <submittedName>
        <fullName evidence="5">Adenosine kinase</fullName>
    </submittedName>
</protein>
<accession>A0A2N5CY54</accession>
<dbReference type="InterPro" id="IPR029056">
    <property type="entry name" value="Ribokinase-like"/>
</dbReference>
<comment type="similarity">
    <text evidence="1">Belongs to the carbohydrate kinase PfkB family.</text>
</comment>
<reference evidence="5 6" key="1">
    <citation type="submission" date="2017-12" db="EMBL/GenBank/DDBJ databases">
        <title>The genome sequence of Caulobacter sp. 410.</title>
        <authorList>
            <person name="Gao J."/>
            <person name="Mao X."/>
            <person name="Sun J."/>
        </authorList>
    </citation>
    <scope>NUCLEOTIDE SEQUENCE [LARGE SCALE GENOMIC DNA]</scope>
    <source>
        <strain evidence="5 6">410</strain>
    </source>
</reference>
<organism evidence="5 6">
    <name type="scientific">Caulobacter zeae</name>
    <dbReference type="NCBI Taxonomy" id="2055137"/>
    <lineage>
        <taxon>Bacteria</taxon>
        <taxon>Pseudomonadati</taxon>
        <taxon>Pseudomonadota</taxon>
        <taxon>Alphaproteobacteria</taxon>
        <taxon>Caulobacterales</taxon>
        <taxon>Caulobacteraceae</taxon>
        <taxon>Caulobacter</taxon>
    </lineage>
</organism>
<comment type="caution">
    <text evidence="5">The sequence shown here is derived from an EMBL/GenBank/DDBJ whole genome shotgun (WGS) entry which is preliminary data.</text>
</comment>
<evidence type="ECO:0000313" key="6">
    <source>
        <dbReference type="Proteomes" id="UP000234479"/>
    </source>
</evidence>
<dbReference type="InterPro" id="IPR052700">
    <property type="entry name" value="Carb_kinase_PfkB-like"/>
</dbReference>
<dbReference type="Proteomes" id="UP000234479">
    <property type="component" value="Unassembled WGS sequence"/>
</dbReference>
<keyword evidence="3 5" id="KW-0418">Kinase</keyword>
<dbReference type="CDD" id="cd01168">
    <property type="entry name" value="adenosine_kinase"/>
    <property type="match status" value="1"/>
</dbReference>
<dbReference type="AlphaFoldDB" id="A0A2N5CY54"/>
<dbReference type="RefSeq" id="WP_101720456.1">
    <property type="nucleotide sequence ID" value="NZ_PJRS01000049.1"/>
</dbReference>
<evidence type="ECO:0000313" key="5">
    <source>
        <dbReference type="EMBL" id="PLR18738.1"/>
    </source>
</evidence>
<dbReference type="PANTHER" id="PTHR43320:SF3">
    <property type="entry name" value="CARBOHYDRATE KINASE PFKB DOMAIN-CONTAINING PROTEIN"/>
    <property type="match status" value="1"/>
</dbReference>
<proteinExistence type="inferred from homology"/>
<gene>
    <name evidence="5" type="ORF">SGCZBJ_24110</name>
</gene>
<dbReference type="Pfam" id="PF00294">
    <property type="entry name" value="PfkB"/>
    <property type="match status" value="1"/>
</dbReference>
<dbReference type="SUPFAM" id="SSF53613">
    <property type="entry name" value="Ribokinase-like"/>
    <property type="match status" value="1"/>
</dbReference>
<dbReference type="Gene3D" id="3.30.1110.10">
    <property type="match status" value="1"/>
</dbReference>
<feature type="domain" description="Carbohydrate kinase PfkB" evidence="4">
    <location>
        <begin position="58"/>
        <end position="315"/>
    </location>
</feature>
<evidence type="ECO:0000259" key="4">
    <source>
        <dbReference type="Pfam" id="PF00294"/>
    </source>
</evidence>